<name>A0ABR3ACK2_9AGAR</name>
<feature type="compositionally biased region" description="Basic and acidic residues" evidence="1">
    <location>
        <begin position="331"/>
        <end position="344"/>
    </location>
</feature>
<evidence type="ECO:0000256" key="2">
    <source>
        <dbReference type="SAM" id="Phobius"/>
    </source>
</evidence>
<keyword evidence="4" id="KW-1185">Reference proteome</keyword>
<protein>
    <submittedName>
        <fullName evidence="3">Uncharacterized protein</fullName>
    </submittedName>
</protein>
<sequence length="374" mass="40911">MFLQRTLLRLFKLALYALFAWLSVLVLYLSLPSPVPDDASVIASLQSGRTVTRVFAKQFFPAADSRQSVIIEFKLIHEESSGASTLLFGGGYDPLDKVNALLESDPTPNIPIHYSNVSLDDFGSDAVQISPVVTLPIPSGDMDGLVPPYVATADAALLYWWTSHDATLISFRVRKVPEEKLVEVWPDSGYWYGDHDKTGTPSGSQFPLLSVKFDKPENPPSFSFPPYPSSSSPSITYRLRLNALLFLLPLGAIGMLLFSAFSGILHGILELVYLILNIAALGVVCVAVYGIYWWIKNERPRMSVSLTDVREVLDNTLDNVRMRSEAREREGIDLEAQNCERDGVESVGAQDQAASKSPENPAGEVGNVATGAVG</sequence>
<dbReference type="EMBL" id="JBBXMP010000004">
    <property type="protein sequence ID" value="KAL0071129.1"/>
    <property type="molecule type" value="Genomic_DNA"/>
</dbReference>
<dbReference type="Proteomes" id="UP001437256">
    <property type="component" value="Unassembled WGS sequence"/>
</dbReference>
<keyword evidence="2" id="KW-1133">Transmembrane helix</keyword>
<feature type="transmembrane region" description="Helical" evidence="2">
    <location>
        <begin position="271"/>
        <end position="295"/>
    </location>
</feature>
<feature type="transmembrane region" description="Helical" evidence="2">
    <location>
        <begin position="13"/>
        <end position="31"/>
    </location>
</feature>
<keyword evidence="2" id="KW-0472">Membrane</keyword>
<evidence type="ECO:0000256" key="1">
    <source>
        <dbReference type="SAM" id="MobiDB-lite"/>
    </source>
</evidence>
<feature type="transmembrane region" description="Helical" evidence="2">
    <location>
        <begin position="243"/>
        <end position="265"/>
    </location>
</feature>
<proteinExistence type="predicted"/>
<organism evidence="3 4">
    <name type="scientific">Marasmius tenuissimus</name>
    <dbReference type="NCBI Taxonomy" id="585030"/>
    <lineage>
        <taxon>Eukaryota</taxon>
        <taxon>Fungi</taxon>
        <taxon>Dikarya</taxon>
        <taxon>Basidiomycota</taxon>
        <taxon>Agaricomycotina</taxon>
        <taxon>Agaricomycetes</taxon>
        <taxon>Agaricomycetidae</taxon>
        <taxon>Agaricales</taxon>
        <taxon>Marasmiineae</taxon>
        <taxon>Marasmiaceae</taxon>
        <taxon>Marasmius</taxon>
    </lineage>
</organism>
<comment type="caution">
    <text evidence="3">The sequence shown here is derived from an EMBL/GenBank/DDBJ whole genome shotgun (WGS) entry which is preliminary data.</text>
</comment>
<feature type="region of interest" description="Disordered" evidence="1">
    <location>
        <begin position="331"/>
        <end position="374"/>
    </location>
</feature>
<accession>A0ABR3ACK2</accession>
<keyword evidence="2" id="KW-0812">Transmembrane</keyword>
<evidence type="ECO:0000313" key="4">
    <source>
        <dbReference type="Proteomes" id="UP001437256"/>
    </source>
</evidence>
<gene>
    <name evidence="3" type="ORF">AAF712_001687</name>
</gene>
<reference evidence="3 4" key="1">
    <citation type="submission" date="2024-05" db="EMBL/GenBank/DDBJ databases">
        <title>A draft genome resource for the thread blight pathogen Marasmius tenuissimus strain MS-2.</title>
        <authorList>
            <person name="Yulfo-Soto G.E."/>
            <person name="Baruah I.K."/>
            <person name="Amoako-Attah I."/>
            <person name="Bukari Y."/>
            <person name="Meinhardt L.W."/>
            <person name="Bailey B.A."/>
            <person name="Cohen S.P."/>
        </authorList>
    </citation>
    <scope>NUCLEOTIDE SEQUENCE [LARGE SCALE GENOMIC DNA]</scope>
    <source>
        <strain evidence="3 4">MS-2</strain>
    </source>
</reference>
<evidence type="ECO:0000313" key="3">
    <source>
        <dbReference type="EMBL" id="KAL0071129.1"/>
    </source>
</evidence>